<comment type="caution">
    <text evidence="2">The sequence shown here is derived from an EMBL/GenBank/DDBJ whole genome shotgun (WGS) entry which is preliminary data.</text>
</comment>
<keyword evidence="3" id="KW-1185">Reference proteome</keyword>
<name>A0A4C1WYQ3_EUMVA</name>
<reference evidence="2 3" key="1">
    <citation type="journal article" date="2019" name="Commun. Biol.">
        <title>The bagworm genome reveals a unique fibroin gene that provides high tensile strength.</title>
        <authorList>
            <person name="Kono N."/>
            <person name="Nakamura H."/>
            <person name="Ohtoshi R."/>
            <person name="Tomita M."/>
            <person name="Numata K."/>
            <person name="Arakawa K."/>
        </authorList>
    </citation>
    <scope>NUCLEOTIDE SEQUENCE [LARGE SCALE GENOMIC DNA]</scope>
</reference>
<evidence type="ECO:0000256" key="1">
    <source>
        <dbReference type="SAM" id="MobiDB-lite"/>
    </source>
</evidence>
<proteinExistence type="predicted"/>
<dbReference type="EMBL" id="BGZK01000684">
    <property type="protein sequence ID" value="GBP56053.1"/>
    <property type="molecule type" value="Genomic_DNA"/>
</dbReference>
<accession>A0A4C1WYQ3</accession>
<dbReference type="AlphaFoldDB" id="A0A4C1WYQ3"/>
<evidence type="ECO:0000313" key="2">
    <source>
        <dbReference type="EMBL" id="GBP56053.1"/>
    </source>
</evidence>
<sequence length="120" mass="14113">MQEMGRKVEIRNRDKTEIGDRIRIKFRVKLLIRTKIPIKNFYPYERSRGQRLVLVGVQRSPFTARERGQPRSVGIARHLRQSLYKAIRLSPTQRTKETAPRRKSRLGRHARPAGRLRTAA</sequence>
<feature type="compositionally biased region" description="Basic residues" evidence="1">
    <location>
        <begin position="101"/>
        <end position="114"/>
    </location>
</feature>
<gene>
    <name evidence="2" type="ORF">EVAR_43815_1</name>
</gene>
<organism evidence="2 3">
    <name type="scientific">Eumeta variegata</name>
    <name type="common">Bagworm moth</name>
    <name type="synonym">Eumeta japonica</name>
    <dbReference type="NCBI Taxonomy" id="151549"/>
    <lineage>
        <taxon>Eukaryota</taxon>
        <taxon>Metazoa</taxon>
        <taxon>Ecdysozoa</taxon>
        <taxon>Arthropoda</taxon>
        <taxon>Hexapoda</taxon>
        <taxon>Insecta</taxon>
        <taxon>Pterygota</taxon>
        <taxon>Neoptera</taxon>
        <taxon>Endopterygota</taxon>
        <taxon>Lepidoptera</taxon>
        <taxon>Glossata</taxon>
        <taxon>Ditrysia</taxon>
        <taxon>Tineoidea</taxon>
        <taxon>Psychidae</taxon>
        <taxon>Oiketicinae</taxon>
        <taxon>Eumeta</taxon>
    </lineage>
</organism>
<feature type="region of interest" description="Disordered" evidence="1">
    <location>
        <begin position="89"/>
        <end position="120"/>
    </location>
</feature>
<dbReference type="Proteomes" id="UP000299102">
    <property type="component" value="Unassembled WGS sequence"/>
</dbReference>
<evidence type="ECO:0000313" key="3">
    <source>
        <dbReference type="Proteomes" id="UP000299102"/>
    </source>
</evidence>
<protein>
    <submittedName>
        <fullName evidence="2">Uncharacterized protein</fullName>
    </submittedName>
</protein>